<organism evidence="6 7">
    <name type="scientific">Latilactobacillus fuchuensis</name>
    <dbReference type="NCBI Taxonomy" id="164393"/>
    <lineage>
        <taxon>Bacteria</taxon>
        <taxon>Bacillati</taxon>
        <taxon>Bacillota</taxon>
        <taxon>Bacilli</taxon>
        <taxon>Lactobacillales</taxon>
        <taxon>Lactobacillaceae</taxon>
        <taxon>Latilactobacillus</taxon>
    </lineage>
</organism>
<dbReference type="EMBL" id="OGVC01000005">
    <property type="protein sequence ID" value="SPC37033.1"/>
    <property type="molecule type" value="Genomic_DNA"/>
</dbReference>
<name>A0A2N9DTU4_9LACO</name>
<reference evidence="6" key="1">
    <citation type="submission" date="2018-01" db="EMBL/GenBank/DDBJ databases">
        <authorList>
            <person name="Chaillou S."/>
        </authorList>
    </citation>
    <scope>NUCLEOTIDE SEQUENCE [LARGE SCALE GENOMIC DNA]</scope>
    <source>
        <strain evidence="6">MFPC41A2801</strain>
    </source>
</reference>
<dbReference type="Proteomes" id="UP000238739">
    <property type="component" value="Unassembled WGS sequence"/>
</dbReference>
<protein>
    <recommendedName>
        <fullName evidence="5">Flavodoxin-like fold domain-containing protein</fullName>
    </recommendedName>
</protein>
<evidence type="ECO:0000256" key="2">
    <source>
        <dbReference type="ARBA" id="ARBA00022630"/>
    </source>
</evidence>
<keyword evidence="3" id="KW-0274">FAD</keyword>
<accession>A0A2N9DTU4</accession>
<dbReference type="PANTHER" id="PTHR46305">
    <property type="match status" value="1"/>
</dbReference>
<proteinExistence type="inferred from homology"/>
<dbReference type="InterPro" id="IPR052397">
    <property type="entry name" value="NADPH-QR_MdaB"/>
</dbReference>
<evidence type="ECO:0000259" key="5">
    <source>
        <dbReference type="Pfam" id="PF02525"/>
    </source>
</evidence>
<keyword evidence="7" id="KW-1185">Reference proteome</keyword>
<comment type="cofactor">
    <cofactor evidence="1">
        <name>FAD</name>
        <dbReference type="ChEBI" id="CHEBI:57692"/>
    </cofactor>
</comment>
<gene>
    <name evidence="6" type="ORF">LFUMFP_130122</name>
</gene>
<dbReference type="Pfam" id="PF02525">
    <property type="entry name" value="Flavodoxin_2"/>
    <property type="match status" value="1"/>
</dbReference>
<sequence length="185" mass="21694">MRILLVNGYAEHVDSNGGLNKLLFHTFMNGVRKENEVRVSNIEEYQPIDEVNKFLWADLVFFQFPIYWFQVPGKLKQYLDDVFMYSEFYGSSVHYGDGGMMNDTKYIMSTTWNAPEYAFNNVNEFFEGKNVDDVLFPLYCAFKYCGFKPLVPQKRSLSFHDVVKDPNTQEYVDEIQKFISNSISK</sequence>
<dbReference type="Gene3D" id="3.40.50.360">
    <property type="match status" value="1"/>
</dbReference>
<comment type="caution">
    <text evidence="6">The sequence shown here is derived from an EMBL/GenBank/DDBJ whole genome shotgun (WGS) entry which is preliminary data.</text>
</comment>
<evidence type="ECO:0000256" key="1">
    <source>
        <dbReference type="ARBA" id="ARBA00001974"/>
    </source>
</evidence>
<comment type="similarity">
    <text evidence="4">Belongs to the oxidoreductase MdaB family.</text>
</comment>
<evidence type="ECO:0000256" key="4">
    <source>
        <dbReference type="ARBA" id="ARBA00037981"/>
    </source>
</evidence>
<evidence type="ECO:0000256" key="3">
    <source>
        <dbReference type="ARBA" id="ARBA00022827"/>
    </source>
</evidence>
<feature type="domain" description="Flavodoxin-like fold" evidence="5">
    <location>
        <begin position="1"/>
        <end position="177"/>
    </location>
</feature>
<dbReference type="InterPro" id="IPR003680">
    <property type="entry name" value="Flavodoxin_fold"/>
</dbReference>
<evidence type="ECO:0000313" key="6">
    <source>
        <dbReference type="EMBL" id="SPC37033.1"/>
    </source>
</evidence>
<keyword evidence="2" id="KW-0285">Flavoprotein</keyword>
<evidence type="ECO:0000313" key="7">
    <source>
        <dbReference type="Proteomes" id="UP000238739"/>
    </source>
</evidence>
<dbReference type="SUPFAM" id="SSF52218">
    <property type="entry name" value="Flavoproteins"/>
    <property type="match status" value="1"/>
</dbReference>
<dbReference type="PANTHER" id="PTHR46305:SF3">
    <property type="entry name" value="NADPH:QUINONE OXIDOREDUCTASE MDAB"/>
    <property type="match status" value="1"/>
</dbReference>
<dbReference type="InterPro" id="IPR029039">
    <property type="entry name" value="Flavoprotein-like_sf"/>
</dbReference>
<dbReference type="RefSeq" id="WP_106483026.1">
    <property type="nucleotide sequence ID" value="NZ_CBCPIL010000015.1"/>
</dbReference>
<dbReference type="AlphaFoldDB" id="A0A2N9DTU4"/>